<organism evidence="1 2">
    <name type="scientific">Gimesia panareensis</name>
    <dbReference type="NCBI Taxonomy" id="2527978"/>
    <lineage>
        <taxon>Bacteria</taxon>
        <taxon>Pseudomonadati</taxon>
        <taxon>Planctomycetota</taxon>
        <taxon>Planctomycetia</taxon>
        <taxon>Planctomycetales</taxon>
        <taxon>Planctomycetaceae</taxon>
        <taxon>Gimesia</taxon>
    </lineage>
</organism>
<evidence type="ECO:0000313" key="2">
    <source>
        <dbReference type="Proteomes" id="UP000320839"/>
    </source>
</evidence>
<dbReference type="AlphaFoldDB" id="A0A518FYN7"/>
<name>A0A518FYN7_9PLAN</name>
<dbReference type="EMBL" id="CP036317">
    <property type="protein sequence ID" value="QDV21374.1"/>
    <property type="molecule type" value="Genomic_DNA"/>
</dbReference>
<dbReference type="OrthoDB" id="287438at2"/>
<accession>A0A518FYN7</accession>
<gene>
    <name evidence="1" type="ORF">Pan153_60620</name>
</gene>
<protein>
    <submittedName>
        <fullName evidence="1">Uncharacterized protein</fullName>
    </submittedName>
</protein>
<evidence type="ECO:0000313" key="1">
    <source>
        <dbReference type="EMBL" id="QDV21374.1"/>
    </source>
</evidence>
<dbReference type="Proteomes" id="UP000320839">
    <property type="component" value="Chromosome"/>
</dbReference>
<proteinExistence type="predicted"/>
<reference evidence="1 2" key="1">
    <citation type="submission" date="2019-02" db="EMBL/GenBank/DDBJ databases">
        <title>Deep-cultivation of Planctomycetes and their phenomic and genomic characterization uncovers novel biology.</title>
        <authorList>
            <person name="Wiegand S."/>
            <person name="Jogler M."/>
            <person name="Boedeker C."/>
            <person name="Pinto D."/>
            <person name="Vollmers J."/>
            <person name="Rivas-Marin E."/>
            <person name="Kohn T."/>
            <person name="Peeters S.H."/>
            <person name="Heuer A."/>
            <person name="Rast P."/>
            <person name="Oberbeckmann S."/>
            <person name="Bunk B."/>
            <person name="Jeske O."/>
            <person name="Meyerdierks A."/>
            <person name="Storesund J.E."/>
            <person name="Kallscheuer N."/>
            <person name="Luecker S."/>
            <person name="Lage O.M."/>
            <person name="Pohl T."/>
            <person name="Merkel B.J."/>
            <person name="Hornburger P."/>
            <person name="Mueller R.-W."/>
            <person name="Bruemmer F."/>
            <person name="Labrenz M."/>
            <person name="Spormann A.M."/>
            <person name="Op den Camp H."/>
            <person name="Overmann J."/>
            <person name="Amann R."/>
            <person name="Jetten M.S.M."/>
            <person name="Mascher T."/>
            <person name="Medema M.H."/>
            <person name="Devos D.P."/>
            <person name="Kaster A.-K."/>
            <person name="Ovreas L."/>
            <person name="Rohde M."/>
            <person name="Galperin M.Y."/>
            <person name="Jogler C."/>
        </authorList>
    </citation>
    <scope>NUCLEOTIDE SEQUENCE [LARGE SCALE GENOMIC DNA]</scope>
    <source>
        <strain evidence="1 2">Pan153</strain>
    </source>
</reference>
<dbReference type="RefSeq" id="WP_145460097.1">
    <property type="nucleotide sequence ID" value="NZ_CP036317.1"/>
</dbReference>
<sequence>MYYIGFCPSCEQGTLGMRICSSLQDLVILCDECDALWLTPETSVSPLFPQQPELPCPACEGNLTAPPAHWADLGELFERGWLAYIKGEAD</sequence>